<evidence type="ECO:0000259" key="8">
    <source>
        <dbReference type="Pfam" id="PF01643"/>
    </source>
</evidence>
<dbReference type="PANTHER" id="PTHR31727">
    <property type="entry name" value="OLEOYL-ACYL CARRIER PROTEIN THIOESTERASE 1, CHLOROPLASTIC"/>
    <property type="match status" value="1"/>
</dbReference>
<comment type="similarity">
    <text evidence="1">Belongs to the acyl-ACP thioesterase family.</text>
</comment>
<evidence type="ECO:0000256" key="7">
    <source>
        <dbReference type="ARBA" id="ARBA00023160"/>
    </source>
</evidence>
<dbReference type="Proteomes" id="UP000247345">
    <property type="component" value="Unassembled WGS sequence"/>
</dbReference>
<proteinExistence type="inferred from homology"/>
<feature type="domain" description="Acyl-ACP thioesterase-like C-terminal" evidence="9">
    <location>
        <begin position="156"/>
        <end position="249"/>
    </location>
</feature>
<evidence type="ECO:0000256" key="6">
    <source>
        <dbReference type="ARBA" id="ARBA00023098"/>
    </source>
</evidence>
<dbReference type="OrthoDB" id="9801517at2"/>
<dbReference type="AlphaFoldDB" id="A0A2P6CDC3"/>
<evidence type="ECO:0000313" key="11">
    <source>
        <dbReference type="Proteomes" id="UP000247345"/>
    </source>
</evidence>
<evidence type="ECO:0000256" key="2">
    <source>
        <dbReference type="ARBA" id="ARBA00022516"/>
    </source>
</evidence>
<keyword evidence="7" id="KW-0275">Fatty acid biosynthesis</keyword>
<gene>
    <name evidence="10" type="ORF">BTO14_06155</name>
</gene>
<dbReference type="Gene3D" id="3.10.129.10">
    <property type="entry name" value="Hotdog Thioesterase"/>
    <property type="match status" value="1"/>
</dbReference>
<evidence type="ECO:0000256" key="5">
    <source>
        <dbReference type="ARBA" id="ARBA00022946"/>
    </source>
</evidence>
<dbReference type="InterPro" id="IPR002864">
    <property type="entry name" value="Acyl-ACP_thioesterase_NHD"/>
</dbReference>
<evidence type="ECO:0000259" key="9">
    <source>
        <dbReference type="Pfam" id="PF20791"/>
    </source>
</evidence>
<evidence type="ECO:0000256" key="4">
    <source>
        <dbReference type="ARBA" id="ARBA00022832"/>
    </source>
</evidence>
<protein>
    <submittedName>
        <fullName evidence="10">Acyl-ACP thioesterase</fullName>
    </submittedName>
</protein>
<comment type="caution">
    <text evidence="10">The sequence shown here is derived from an EMBL/GenBank/DDBJ whole genome shotgun (WGS) entry which is preliminary data.</text>
</comment>
<dbReference type="Pfam" id="PF20791">
    <property type="entry name" value="Acyl-ACP_TE_C"/>
    <property type="match status" value="1"/>
</dbReference>
<dbReference type="Pfam" id="PF01643">
    <property type="entry name" value="Acyl-ACP_TE"/>
    <property type="match status" value="1"/>
</dbReference>
<evidence type="ECO:0000313" key="10">
    <source>
        <dbReference type="EMBL" id="PQJ72868.1"/>
    </source>
</evidence>
<dbReference type="RefSeq" id="WP_105048533.1">
    <property type="nucleotide sequence ID" value="NZ_CP150661.1"/>
</dbReference>
<dbReference type="InterPro" id="IPR045023">
    <property type="entry name" value="FATA/B"/>
</dbReference>
<dbReference type="GO" id="GO:0000036">
    <property type="term" value="F:acyl carrier activity"/>
    <property type="evidence" value="ECO:0007669"/>
    <property type="project" value="TreeGrafter"/>
</dbReference>
<sequence length="250" mass="29383">MIFENYFDKQFELRYFEMNKLGLATPTTMLALLEETAAEHSHAIGLSLFNLLNKNVGWILVSGMLQMDRYPNYKEKITIRTWLSSYSSIKGYRENIIFDAQNNIIGSAKGLWVFFDIEKRRPILIFNEIKERWSCFSKESIYGDIKKKINPVDSADYTNHFRVNRYDTDTNKHVNNIRYLQWVLESIPEDISENYFLHKIDGRFMAEAAYGDTVISLTEKGKKENYFTHTIKIKSSDKVCATAKTIWKKY</sequence>
<keyword evidence="2" id="KW-0444">Lipid biosynthesis</keyword>
<dbReference type="CDD" id="cd00586">
    <property type="entry name" value="4HBT"/>
    <property type="match status" value="2"/>
</dbReference>
<keyword evidence="11" id="KW-1185">Reference proteome</keyword>
<name>A0A2P6CDC3_9FLAO</name>
<evidence type="ECO:0000256" key="1">
    <source>
        <dbReference type="ARBA" id="ARBA00006500"/>
    </source>
</evidence>
<organism evidence="10 11">
    <name type="scientific">Polaribacter butkevichii</name>
    <dbReference type="NCBI Taxonomy" id="218490"/>
    <lineage>
        <taxon>Bacteria</taxon>
        <taxon>Pseudomonadati</taxon>
        <taxon>Bacteroidota</taxon>
        <taxon>Flavobacteriia</taxon>
        <taxon>Flavobacteriales</taxon>
        <taxon>Flavobacteriaceae</taxon>
    </lineage>
</organism>
<keyword evidence="4" id="KW-0276">Fatty acid metabolism</keyword>
<feature type="domain" description="Acyl-ACP thioesterase N-terminal hotdog" evidence="8">
    <location>
        <begin position="5"/>
        <end position="131"/>
    </location>
</feature>
<reference evidence="10 11" key="1">
    <citation type="submission" date="2016-12" db="EMBL/GenBank/DDBJ databases">
        <title>Trade-off between light-utilization and light-protection in marine flavobacteria.</title>
        <authorList>
            <person name="Kumagai Y."/>
            <person name="Yoshizawa S."/>
            <person name="Kogure K."/>
            <person name="Iwasaki W."/>
        </authorList>
    </citation>
    <scope>NUCLEOTIDE SEQUENCE [LARGE SCALE GENOMIC DNA]</scope>
    <source>
        <strain evidence="10 11">KCTC 12100</strain>
    </source>
</reference>
<dbReference type="GO" id="GO:0016297">
    <property type="term" value="F:fatty acyl-[ACP] hydrolase activity"/>
    <property type="evidence" value="ECO:0007669"/>
    <property type="project" value="InterPro"/>
</dbReference>
<dbReference type="InterPro" id="IPR029069">
    <property type="entry name" value="HotDog_dom_sf"/>
</dbReference>
<dbReference type="SUPFAM" id="SSF54637">
    <property type="entry name" value="Thioesterase/thiol ester dehydrase-isomerase"/>
    <property type="match status" value="2"/>
</dbReference>
<keyword evidence="3" id="KW-0378">Hydrolase</keyword>
<dbReference type="PANTHER" id="PTHR31727:SF6">
    <property type="entry name" value="OLEOYL-ACYL CARRIER PROTEIN THIOESTERASE 1, CHLOROPLASTIC"/>
    <property type="match status" value="1"/>
</dbReference>
<dbReference type="InterPro" id="IPR049427">
    <property type="entry name" value="Acyl-ACP_TE_C"/>
</dbReference>
<dbReference type="EMBL" id="MSCK01000001">
    <property type="protein sequence ID" value="PQJ72868.1"/>
    <property type="molecule type" value="Genomic_DNA"/>
</dbReference>
<accession>A0A2P6CDC3</accession>
<evidence type="ECO:0000256" key="3">
    <source>
        <dbReference type="ARBA" id="ARBA00022801"/>
    </source>
</evidence>
<keyword evidence="6" id="KW-0443">Lipid metabolism</keyword>
<keyword evidence="5" id="KW-0809">Transit peptide</keyword>